<evidence type="ECO:0000313" key="2">
    <source>
        <dbReference type="EMBL" id="CAJ0603369.1"/>
    </source>
</evidence>
<organism evidence="2 3">
    <name type="scientific">Cylicocyclus nassatus</name>
    <name type="common">Nematode worm</name>
    <dbReference type="NCBI Taxonomy" id="53992"/>
    <lineage>
        <taxon>Eukaryota</taxon>
        <taxon>Metazoa</taxon>
        <taxon>Ecdysozoa</taxon>
        <taxon>Nematoda</taxon>
        <taxon>Chromadorea</taxon>
        <taxon>Rhabditida</taxon>
        <taxon>Rhabditina</taxon>
        <taxon>Rhabditomorpha</taxon>
        <taxon>Strongyloidea</taxon>
        <taxon>Strongylidae</taxon>
        <taxon>Cylicocyclus</taxon>
    </lineage>
</organism>
<dbReference type="Pfam" id="PF02305">
    <property type="entry name" value="Phage_F"/>
    <property type="match status" value="1"/>
</dbReference>
<dbReference type="InterPro" id="IPR016184">
    <property type="entry name" value="Capsid/spike_ssDNA_virus"/>
</dbReference>
<evidence type="ECO:0000256" key="1">
    <source>
        <dbReference type="ARBA" id="ARBA00009963"/>
    </source>
</evidence>
<dbReference type="GO" id="GO:0005198">
    <property type="term" value="F:structural molecule activity"/>
    <property type="evidence" value="ECO:0007669"/>
    <property type="project" value="InterPro"/>
</dbReference>
<dbReference type="InterPro" id="IPR037002">
    <property type="entry name" value="Microviridae_protein_F_sf"/>
</dbReference>
<proteinExistence type="inferred from homology"/>
<dbReference type="SUPFAM" id="SSF88645">
    <property type="entry name" value="ssDNA viruses"/>
    <property type="match status" value="1"/>
</dbReference>
<name>A0AA36H3H4_CYLNA</name>
<reference evidence="2" key="1">
    <citation type="submission" date="2023-07" db="EMBL/GenBank/DDBJ databases">
        <authorList>
            <consortium name="CYATHOMIX"/>
        </authorList>
    </citation>
    <scope>NUCLEOTIDE SEQUENCE</scope>
    <source>
        <strain evidence="2">N/A</strain>
    </source>
</reference>
<accession>A0AA36H3H4</accession>
<dbReference type="EMBL" id="CATQJL010000305">
    <property type="protein sequence ID" value="CAJ0603369.1"/>
    <property type="molecule type" value="Genomic_DNA"/>
</dbReference>
<dbReference type="InterPro" id="IPR003514">
    <property type="entry name" value="Microviridae_protein_F"/>
</dbReference>
<protein>
    <submittedName>
        <fullName evidence="2">Uncharacterized protein</fullName>
    </submittedName>
</protein>
<dbReference type="Gene3D" id="2.60.169.10">
    <property type="entry name" value="Microviridae F protein"/>
    <property type="match status" value="1"/>
</dbReference>
<keyword evidence="3" id="KW-1185">Reference proteome</keyword>
<sequence length="435" mass="48796">MCYVARYVVKKQFGVDKLKYNGRCPPFNGSSNRPGLGADYFDLLDLDVDRVSIFDGKDVHAVGVPRIVLEHIKQRDEELYNAIMDTRRYINQGPNGTLPIPPAWFQQTSSTGGGEFSWSGSTFNNGSGSVGFSGNDPSFHGTYTASDGKKYDYVNSTVAGSYNLTQGLIGNLWAYNPGNSGFSISINDLRIATLTQQYYESLARSGSRYEEVLQQFFGVSNPDSRINHPEYLGGNRVRVNVREITNTAQSEVDFLGDLGAQSATADSHFDFVKSFTEPGWLYGFVVLRYDHSYSQSMPAQFTRKHKFDFYNPLFAQIGEQPVYDREIYASKATLENDSIFGYQEAWASYRYGQNRASGFLRANVTGALSHWTLGDNYAQKPVLSDAWIREDKTNLDRALAVTSNLTHQAFADFYFETYWTRPMPMYSVPGAIGAF</sequence>
<gene>
    <name evidence="2" type="ORF">CYNAS_LOCUS15352</name>
</gene>
<dbReference type="AlphaFoldDB" id="A0AA36H3H4"/>
<comment type="caution">
    <text evidence="2">The sequence shown here is derived from an EMBL/GenBank/DDBJ whole genome shotgun (WGS) entry which is preliminary data.</text>
</comment>
<comment type="similarity">
    <text evidence="1">Belongs to the microviridae F protein family.</text>
</comment>
<dbReference type="Proteomes" id="UP001176961">
    <property type="component" value="Unassembled WGS sequence"/>
</dbReference>
<evidence type="ECO:0000313" key="3">
    <source>
        <dbReference type="Proteomes" id="UP001176961"/>
    </source>
</evidence>